<evidence type="ECO:0000256" key="9">
    <source>
        <dbReference type="SAM" id="SignalP"/>
    </source>
</evidence>
<proteinExistence type="inferred from homology"/>
<keyword evidence="4" id="KW-0964">Secreted</keyword>
<evidence type="ECO:0008006" key="12">
    <source>
        <dbReference type="Google" id="ProtNLM"/>
    </source>
</evidence>
<reference evidence="10 11" key="1">
    <citation type="submission" date="2024-04" db="EMBL/GenBank/DDBJ databases">
        <title>The reference genome of an endangered Asteraceae, Deinandra increscens subsp. villosa, native to the Central Coast of California.</title>
        <authorList>
            <person name="Guilliams M."/>
            <person name="Hasenstab-Lehman K."/>
            <person name="Meyer R."/>
            <person name="Mcevoy S."/>
        </authorList>
    </citation>
    <scope>NUCLEOTIDE SEQUENCE [LARGE SCALE GENOMIC DNA]</scope>
    <source>
        <tissue evidence="10">Leaf</tissue>
    </source>
</reference>
<feature type="compositionally biased region" description="Polar residues" evidence="8">
    <location>
        <begin position="49"/>
        <end position="58"/>
    </location>
</feature>
<keyword evidence="11" id="KW-1185">Reference proteome</keyword>
<comment type="caution">
    <text evidence="10">The sequence shown here is derived from an EMBL/GenBank/DDBJ whole genome shotgun (WGS) entry which is preliminary data.</text>
</comment>
<protein>
    <recommendedName>
        <fullName evidence="12">Encoded peptide</fullName>
    </recommendedName>
</protein>
<dbReference type="GO" id="GO:1901371">
    <property type="term" value="P:regulation of leaf morphogenesis"/>
    <property type="evidence" value="ECO:0007669"/>
    <property type="project" value="TreeGrafter"/>
</dbReference>
<dbReference type="PANTHER" id="PTHR33348:SF3">
    <property type="entry name" value="PRECURSOR OF CEP1"/>
    <property type="match status" value="1"/>
</dbReference>
<sequence>MARLGRNFLCCVFILLFVTTEVMQVSEARKLAETIRCTNNCPKREQLTEETGATNPSSQMPPPSGVDAFRPTTPGHSPGVGHSVHN</sequence>
<evidence type="ECO:0000256" key="5">
    <source>
        <dbReference type="ARBA" id="ARBA00022702"/>
    </source>
</evidence>
<evidence type="ECO:0000256" key="4">
    <source>
        <dbReference type="ARBA" id="ARBA00022525"/>
    </source>
</evidence>
<keyword evidence="7" id="KW-0379">Hydroxylation</keyword>
<evidence type="ECO:0000313" key="11">
    <source>
        <dbReference type="Proteomes" id="UP001408789"/>
    </source>
</evidence>
<dbReference type="GO" id="GO:2000280">
    <property type="term" value="P:regulation of root development"/>
    <property type="evidence" value="ECO:0007669"/>
    <property type="project" value="TreeGrafter"/>
</dbReference>
<name>A0AAP0CBD5_9ASTR</name>
<keyword evidence="5" id="KW-0372">Hormone</keyword>
<dbReference type="InterPro" id="IPR033250">
    <property type="entry name" value="CEP"/>
</dbReference>
<feature type="region of interest" description="Disordered" evidence="8">
    <location>
        <begin position="43"/>
        <end position="86"/>
    </location>
</feature>
<dbReference type="GO" id="GO:0006995">
    <property type="term" value="P:cellular response to nitrogen starvation"/>
    <property type="evidence" value="ECO:0007669"/>
    <property type="project" value="UniProtKB-ARBA"/>
</dbReference>
<keyword evidence="3" id="KW-0052">Apoplast</keyword>
<dbReference type="GO" id="GO:1902025">
    <property type="term" value="P:nitrate import"/>
    <property type="evidence" value="ECO:0007669"/>
    <property type="project" value="TreeGrafter"/>
</dbReference>
<dbReference type="PANTHER" id="PTHR33348">
    <property type="entry name" value="PRECURSOR OF CEP5"/>
    <property type="match status" value="1"/>
</dbReference>
<keyword evidence="6 9" id="KW-0732">Signal</keyword>
<dbReference type="Proteomes" id="UP001408789">
    <property type="component" value="Unassembled WGS sequence"/>
</dbReference>
<feature type="signal peptide" evidence="9">
    <location>
        <begin position="1"/>
        <end position="24"/>
    </location>
</feature>
<evidence type="ECO:0000256" key="2">
    <source>
        <dbReference type="ARBA" id="ARBA00008963"/>
    </source>
</evidence>
<accession>A0AAP0CBD5</accession>
<dbReference type="GO" id="GO:0048364">
    <property type="term" value="P:root development"/>
    <property type="evidence" value="ECO:0007669"/>
    <property type="project" value="InterPro"/>
</dbReference>
<comment type="similarity">
    <text evidence="2">Belongs to the C-terminally encoded plant signaling peptide (CEP) family.</text>
</comment>
<evidence type="ECO:0000256" key="3">
    <source>
        <dbReference type="ARBA" id="ARBA00022523"/>
    </source>
</evidence>
<gene>
    <name evidence="10" type="ORF">SSX86_029862</name>
</gene>
<evidence type="ECO:0000313" key="10">
    <source>
        <dbReference type="EMBL" id="KAK9053230.1"/>
    </source>
</evidence>
<feature type="chain" id="PRO_5043020140" description="Encoded peptide" evidence="9">
    <location>
        <begin position="25"/>
        <end position="86"/>
    </location>
</feature>
<evidence type="ECO:0000256" key="8">
    <source>
        <dbReference type="SAM" id="MobiDB-lite"/>
    </source>
</evidence>
<evidence type="ECO:0000256" key="6">
    <source>
        <dbReference type="ARBA" id="ARBA00022729"/>
    </source>
</evidence>
<dbReference type="GO" id="GO:0048046">
    <property type="term" value="C:apoplast"/>
    <property type="evidence" value="ECO:0007669"/>
    <property type="project" value="UniProtKB-SubCell"/>
</dbReference>
<evidence type="ECO:0000256" key="1">
    <source>
        <dbReference type="ARBA" id="ARBA00004271"/>
    </source>
</evidence>
<dbReference type="AlphaFoldDB" id="A0AAP0CBD5"/>
<dbReference type="EMBL" id="JBCNJP010000027">
    <property type="protein sequence ID" value="KAK9053230.1"/>
    <property type="molecule type" value="Genomic_DNA"/>
</dbReference>
<evidence type="ECO:0000256" key="7">
    <source>
        <dbReference type="ARBA" id="ARBA00023278"/>
    </source>
</evidence>
<dbReference type="GO" id="GO:0005179">
    <property type="term" value="F:hormone activity"/>
    <property type="evidence" value="ECO:0007669"/>
    <property type="project" value="UniProtKB-KW"/>
</dbReference>
<comment type="subcellular location">
    <subcellularLocation>
        <location evidence="1">Secreted</location>
        <location evidence="1">Extracellular space</location>
        <location evidence="1">Apoplast</location>
    </subcellularLocation>
</comment>
<organism evidence="10 11">
    <name type="scientific">Deinandra increscens subsp. villosa</name>
    <dbReference type="NCBI Taxonomy" id="3103831"/>
    <lineage>
        <taxon>Eukaryota</taxon>
        <taxon>Viridiplantae</taxon>
        <taxon>Streptophyta</taxon>
        <taxon>Embryophyta</taxon>
        <taxon>Tracheophyta</taxon>
        <taxon>Spermatophyta</taxon>
        <taxon>Magnoliopsida</taxon>
        <taxon>eudicotyledons</taxon>
        <taxon>Gunneridae</taxon>
        <taxon>Pentapetalae</taxon>
        <taxon>asterids</taxon>
        <taxon>campanulids</taxon>
        <taxon>Asterales</taxon>
        <taxon>Asteraceae</taxon>
        <taxon>Asteroideae</taxon>
        <taxon>Heliantheae alliance</taxon>
        <taxon>Madieae</taxon>
        <taxon>Madiinae</taxon>
        <taxon>Deinandra</taxon>
    </lineage>
</organism>